<sequence length="72" mass="7777">MPIVHLSLVEGRSDEAVKACVKAVARTVHETLGAPLESIRVYATQVPGAHWAVGDRTKDEPVQRPAPAHAER</sequence>
<feature type="domain" description="4-oxalocrotonate tautomerase-like" evidence="3">
    <location>
        <begin position="2"/>
        <end position="56"/>
    </location>
</feature>
<dbReference type="Pfam" id="PF01361">
    <property type="entry name" value="Tautomerase"/>
    <property type="match status" value="1"/>
</dbReference>
<feature type="region of interest" description="Disordered" evidence="2">
    <location>
        <begin position="53"/>
        <end position="72"/>
    </location>
</feature>
<name>A0A494XID8_9BURK</name>
<comment type="caution">
    <text evidence="4">The sequence shown here is derived from an EMBL/GenBank/DDBJ whole genome shotgun (WGS) entry which is preliminary data.</text>
</comment>
<protein>
    <submittedName>
        <fullName evidence="4">4-oxalocrotonate tautomerase</fullName>
    </submittedName>
</protein>
<dbReference type="OrthoDB" id="8527422at2"/>
<dbReference type="Gene3D" id="3.30.429.10">
    <property type="entry name" value="Macrophage Migration Inhibitory Factor"/>
    <property type="match status" value="1"/>
</dbReference>
<dbReference type="InterPro" id="IPR004370">
    <property type="entry name" value="4-OT-like_dom"/>
</dbReference>
<dbReference type="InterPro" id="IPR014347">
    <property type="entry name" value="Tautomerase/MIF_sf"/>
</dbReference>
<keyword evidence="5" id="KW-1185">Reference proteome</keyword>
<evidence type="ECO:0000313" key="5">
    <source>
        <dbReference type="Proteomes" id="UP000270342"/>
    </source>
</evidence>
<evidence type="ECO:0000313" key="4">
    <source>
        <dbReference type="EMBL" id="RKP50318.1"/>
    </source>
</evidence>
<proteinExistence type="predicted"/>
<dbReference type="GO" id="GO:0016853">
    <property type="term" value="F:isomerase activity"/>
    <property type="evidence" value="ECO:0007669"/>
    <property type="project" value="UniProtKB-KW"/>
</dbReference>
<feature type="compositionally biased region" description="Basic and acidic residues" evidence="2">
    <location>
        <begin position="53"/>
        <end position="62"/>
    </location>
</feature>
<dbReference type="AlphaFoldDB" id="A0A494XID8"/>
<gene>
    <name evidence="4" type="ORF">D7S86_19605</name>
</gene>
<accession>A0A494XID8</accession>
<evidence type="ECO:0000259" key="3">
    <source>
        <dbReference type="Pfam" id="PF01361"/>
    </source>
</evidence>
<dbReference type="SUPFAM" id="SSF55331">
    <property type="entry name" value="Tautomerase/MIF"/>
    <property type="match status" value="1"/>
</dbReference>
<evidence type="ECO:0000256" key="2">
    <source>
        <dbReference type="SAM" id="MobiDB-lite"/>
    </source>
</evidence>
<evidence type="ECO:0000256" key="1">
    <source>
        <dbReference type="ARBA" id="ARBA00023235"/>
    </source>
</evidence>
<dbReference type="RefSeq" id="WP_121088536.1">
    <property type="nucleotide sequence ID" value="NZ_RBZU01000009.1"/>
</dbReference>
<keyword evidence="1" id="KW-0413">Isomerase</keyword>
<organism evidence="4 5">
    <name type="scientific">Pararobbsia silviterrae</name>
    <dbReference type="NCBI Taxonomy" id="1792498"/>
    <lineage>
        <taxon>Bacteria</taxon>
        <taxon>Pseudomonadati</taxon>
        <taxon>Pseudomonadota</taxon>
        <taxon>Betaproteobacteria</taxon>
        <taxon>Burkholderiales</taxon>
        <taxon>Burkholderiaceae</taxon>
        <taxon>Pararobbsia</taxon>
    </lineage>
</organism>
<reference evidence="4 5" key="1">
    <citation type="submission" date="2018-10" db="EMBL/GenBank/DDBJ databases">
        <title>Robbsia sp. DHC34, isolated from soil.</title>
        <authorList>
            <person name="Gao Z.-H."/>
            <person name="Qiu L.-H."/>
        </authorList>
    </citation>
    <scope>NUCLEOTIDE SEQUENCE [LARGE SCALE GENOMIC DNA]</scope>
    <source>
        <strain evidence="4 5">DHC34</strain>
    </source>
</reference>
<dbReference type="Proteomes" id="UP000270342">
    <property type="component" value="Unassembled WGS sequence"/>
</dbReference>
<dbReference type="EMBL" id="RBZU01000009">
    <property type="protein sequence ID" value="RKP50318.1"/>
    <property type="molecule type" value="Genomic_DNA"/>
</dbReference>